<dbReference type="InterPro" id="IPR023210">
    <property type="entry name" value="NADP_OxRdtase_dom"/>
</dbReference>
<dbReference type="Pfam" id="PF00248">
    <property type="entry name" value="Aldo_ket_red"/>
    <property type="match status" value="1"/>
</dbReference>
<dbReference type="RefSeq" id="WP_209809385.1">
    <property type="nucleotide sequence ID" value="NZ_JAGGKT010000002.1"/>
</dbReference>
<dbReference type="PANTHER" id="PTHR42686:SF1">
    <property type="entry name" value="GH17980P-RELATED"/>
    <property type="match status" value="1"/>
</dbReference>
<dbReference type="InterPro" id="IPR036812">
    <property type="entry name" value="NAD(P)_OxRdtase_dom_sf"/>
</dbReference>
<protein>
    <submittedName>
        <fullName evidence="2">Aryl-alcohol dehydrogenase-like predicted oxidoreductase</fullName>
    </submittedName>
</protein>
<keyword evidence="3" id="KW-1185">Reference proteome</keyword>
<dbReference type="Proteomes" id="UP001519343">
    <property type="component" value="Unassembled WGS sequence"/>
</dbReference>
<dbReference type="SUPFAM" id="SSF51430">
    <property type="entry name" value="NAD(P)-linked oxidoreductase"/>
    <property type="match status" value="1"/>
</dbReference>
<reference evidence="2 3" key="1">
    <citation type="submission" date="2021-03" db="EMBL/GenBank/DDBJ databases">
        <title>Genomic Encyclopedia of Type Strains, Phase IV (KMG-IV): sequencing the most valuable type-strain genomes for metagenomic binning, comparative biology and taxonomic classification.</title>
        <authorList>
            <person name="Goeker M."/>
        </authorList>
    </citation>
    <scope>NUCLEOTIDE SEQUENCE [LARGE SCALE GENOMIC DNA]</scope>
    <source>
        <strain evidence="2 3">DSM 24738</strain>
    </source>
</reference>
<dbReference type="Gene3D" id="3.20.20.100">
    <property type="entry name" value="NADP-dependent oxidoreductase domain"/>
    <property type="match status" value="1"/>
</dbReference>
<dbReference type="PANTHER" id="PTHR42686">
    <property type="entry name" value="GH17980P-RELATED"/>
    <property type="match status" value="1"/>
</dbReference>
<dbReference type="CDD" id="cd19090">
    <property type="entry name" value="AKR_AKR15A-like"/>
    <property type="match status" value="1"/>
</dbReference>
<sequence length="290" mass="31361">MGLGGAGLGGIFGAVSDAEGVAAVEKGLELGMNWLDTSPYYFEAERRMGLALRGVPRDRFYLSSKVGTHRERYQDYSADAAYWSIENSLKVLGVDYLDIALIHDPLPPHLNLALASGGALEALVDLKRQGVIRAIGIGVQSHELIRQAIDSTQLDMVLSVNDYTLLRQSAIRGVCSYARQKGVGVVNGAVLAMGLLSGRDPLGIGTPRWTPPQAEVAAALKVHEWCRHRKVDVLSLALQFSLRQPEFACTLIGASSAEEVEGCFRAACEPISDEIWDELPLFLEGIQVGD</sequence>
<accession>A0ABS4GM26</accession>
<gene>
    <name evidence="2" type="ORF">J2Z37_001313</name>
</gene>
<dbReference type="EMBL" id="JAGGKT010000002">
    <property type="protein sequence ID" value="MBP1931316.1"/>
    <property type="molecule type" value="Genomic_DNA"/>
</dbReference>
<organism evidence="2 3">
    <name type="scientific">Ammoniphilus resinae</name>
    <dbReference type="NCBI Taxonomy" id="861532"/>
    <lineage>
        <taxon>Bacteria</taxon>
        <taxon>Bacillati</taxon>
        <taxon>Bacillota</taxon>
        <taxon>Bacilli</taxon>
        <taxon>Bacillales</taxon>
        <taxon>Paenibacillaceae</taxon>
        <taxon>Aneurinibacillus group</taxon>
        <taxon>Ammoniphilus</taxon>
    </lineage>
</organism>
<feature type="domain" description="NADP-dependent oxidoreductase" evidence="1">
    <location>
        <begin position="1"/>
        <end position="278"/>
    </location>
</feature>
<evidence type="ECO:0000313" key="3">
    <source>
        <dbReference type="Proteomes" id="UP001519343"/>
    </source>
</evidence>
<comment type="caution">
    <text evidence="2">The sequence shown here is derived from an EMBL/GenBank/DDBJ whole genome shotgun (WGS) entry which is preliminary data.</text>
</comment>
<evidence type="ECO:0000259" key="1">
    <source>
        <dbReference type="Pfam" id="PF00248"/>
    </source>
</evidence>
<dbReference type="InterPro" id="IPR020471">
    <property type="entry name" value="AKR"/>
</dbReference>
<proteinExistence type="predicted"/>
<name>A0ABS4GM26_9BACL</name>
<evidence type="ECO:0000313" key="2">
    <source>
        <dbReference type="EMBL" id="MBP1931316.1"/>
    </source>
</evidence>